<evidence type="ECO:0000313" key="8">
    <source>
        <dbReference type="Proteomes" id="UP000604825"/>
    </source>
</evidence>
<evidence type="ECO:0000259" key="6">
    <source>
        <dbReference type="Pfam" id="PF23598"/>
    </source>
</evidence>
<feature type="region of interest" description="Disordered" evidence="3">
    <location>
        <begin position="595"/>
        <end position="630"/>
    </location>
</feature>
<evidence type="ECO:0000256" key="2">
    <source>
        <dbReference type="ARBA" id="ARBA00022821"/>
    </source>
</evidence>
<proteinExistence type="predicted"/>
<gene>
    <name evidence="7" type="ORF">NCGR_LOCUS37037</name>
</gene>
<dbReference type="InterPro" id="IPR044974">
    <property type="entry name" value="Disease_R_plants"/>
</dbReference>
<evidence type="ECO:0000256" key="3">
    <source>
        <dbReference type="SAM" id="MobiDB-lite"/>
    </source>
</evidence>
<dbReference type="InterPro" id="IPR058922">
    <property type="entry name" value="WHD_DRP"/>
</dbReference>
<dbReference type="Gene3D" id="1.10.10.10">
    <property type="entry name" value="Winged helix-like DNA-binding domain superfamily/Winged helix DNA-binding domain"/>
    <property type="match status" value="1"/>
</dbReference>
<evidence type="ECO:0000259" key="5">
    <source>
        <dbReference type="Pfam" id="PF23572"/>
    </source>
</evidence>
<dbReference type="OrthoDB" id="687531at2759"/>
<accession>A0A811QB97</accession>
<organism evidence="7 8">
    <name type="scientific">Miscanthus lutarioriparius</name>
    <dbReference type="NCBI Taxonomy" id="422564"/>
    <lineage>
        <taxon>Eukaryota</taxon>
        <taxon>Viridiplantae</taxon>
        <taxon>Streptophyta</taxon>
        <taxon>Embryophyta</taxon>
        <taxon>Tracheophyta</taxon>
        <taxon>Spermatophyta</taxon>
        <taxon>Magnoliopsida</taxon>
        <taxon>Liliopsida</taxon>
        <taxon>Poales</taxon>
        <taxon>Poaceae</taxon>
        <taxon>PACMAD clade</taxon>
        <taxon>Panicoideae</taxon>
        <taxon>Andropogonodae</taxon>
        <taxon>Andropogoneae</taxon>
        <taxon>Saccharinae</taxon>
        <taxon>Miscanthus</taxon>
    </lineage>
</organism>
<feature type="compositionally biased region" description="Basic and acidic residues" evidence="3">
    <location>
        <begin position="613"/>
        <end position="628"/>
    </location>
</feature>
<dbReference type="Pfam" id="PF23572">
    <property type="entry name" value="GH3_C"/>
    <property type="match status" value="1"/>
</dbReference>
<feature type="domain" description="Disease resistance protein winged helix" evidence="4">
    <location>
        <begin position="108"/>
        <end position="181"/>
    </location>
</feature>
<name>A0A811QB97_9POAL</name>
<dbReference type="PANTHER" id="PTHR23155:SF1114">
    <property type="entry name" value="OS02G0475500 PROTEIN"/>
    <property type="match status" value="1"/>
</dbReference>
<dbReference type="InterPro" id="IPR055414">
    <property type="entry name" value="LRR_R13L4/SHOC2-like"/>
</dbReference>
<feature type="domain" description="GH3 C-terminal" evidence="5">
    <location>
        <begin position="748"/>
        <end position="838"/>
    </location>
</feature>
<evidence type="ECO:0008006" key="9">
    <source>
        <dbReference type="Google" id="ProtNLM"/>
    </source>
</evidence>
<reference evidence="7" key="1">
    <citation type="submission" date="2020-10" db="EMBL/GenBank/DDBJ databases">
        <authorList>
            <person name="Han B."/>
            <person name="Lu T."/>
            <person name="Zhao Q."/>
            <person name="Huang X."/>
            <person name="Zhao Y."/>
        </authorList>
    </citation>
    <scope>NUCLEOTIDE SEQUENCE</scope>
</reference>
<dbReference type="GO" id="GO:0043531">
    <property type="term" value="F:ADP binding"/>
    <property type="evidence" value="ECO:0007669"/>
    <property type="project" value="InterPro"/>
</dbReference>
<dbReference type="Pfam" id="PF23598">
    <property type="entry name" value="LRR_14"/>
    <property type="match status" value="1"/>
</dbReference>
<dbReference type="GO" id="GO:0002758">
    <property type="term" value="P:innate immune response-activating signaling pathway"/>
    <property type="evidence" value="ECO:0007669"/>
    <property type="project" value="UniProtKB-ARBA"/>
</dbReference>
<dbReference type="FunFam" id="1.10.10.10:FF:000322">
    <property type="entry name" value="Probable disease resistance protein At1g63360"/>
    <property type="match status" value="1"/>
</dbReference>
<dbReference type="InterPro" id="IPR036388">
    <property type="entry name" value="WH-like_DNA-bd_sf"/>
</dbReference>
<dbReference type="InterPro" id="IPR032675">
    <property type="entry name" value="LRR_dom_sf"/>
</dbReference>
<sequence>MASGGWSTGACRGRVFGKTKDLFEKYHDLVEEEKQILKKCDGLPLAIAAIGGYLASRPKTIEEWRKLNENIRAELEMNPELGIIKAVLEKSYDGLPYHLKSCFLYLSIFPEDQTISRRRLVRRWIAEGYSSEAHGKSASQIADDYFVELKNRSMILPSQQSVYSRKSIDSCKVHDLIRDIAISKSMEENLVFTLKEGCSMNIHGPIRHLAISSNWKGDKSEFEGVVDMSRIRSLSLCGEWRPFFISKKMSFLRVLDLEGTNSDLKYHHLDQIWKLIHLKYLSLRGCIGIDLLPDSLGNLRQLQTLDVRDTWVRALPKTIIKLRKLQYIHAGWHTDYVKEETDSLMKRFPAAVTRAYKERGAMVPRGIRKLKDLHTLREVNLGRGNNVLRDIGMLTGLRKLGVSGINKKNGRAFCSAISNLSRLESLSSLKLYGNLEKLPVIKELQHLVKLKPVGTWLLEHDATMEFLGKLPKLEILVLLRNWSSFQCEELDFKSPQGGIAFGSLRVFTLEVTANIKSIKFDERAMPKLERLHVTGEVNNEIDFSGLGFLPSISEVQIQVQITRQTLKKTSGLPGSNCQVGPSLIWHVIDAAPDPETQNKILEEERHERRRKKDTGSDHPSDAEEDKQAAWEQLPGVSTLSALRMGCRGEVAREVVVVVETVAEDKGAAHRAVGESGWVVLAARVSTEEEEEEEKLGISMTVVDDRGGGALLEPGKWWRRGARAGSRVEAHVRGGRGQGRRWSGSRSAHRVVGYTSYADAGTIPVHYVLFWGARGHGDARAAAVFEDCCLAVEEARNSVCHQGRATDRSIGPLEIRVVPDGTFDKLMDYPRPCDASINQ</sequence>
<protein>
    <recommendedName>
        <fullName evidence="9">NB-ARC domain-containing protein</fullName>
    </recommendedName>
</protein>
<dbReference type="SUPFAM" id="SSF52058">
    <property type="entry name" value="L domain-like"/>
    <property type="match status" value="1"/>
</dbReference>
<feature type="domain" description="Disease resistance R13L4/SHOC-2-like LRR" evidence="6">
    <location>
        <begin position="232"/>
        <end position="566"/>
    </location>
</feature>
<dbReference type="Gene3D" id="3.80.10.10">
    <property type="entry name" value="Ribonuclease Inhibitor"/>
    <property type="match status" value="1"/>
</dbReference>
<dbReference type="InterPro" id="IPR055378">
    <property type="entry name" value="GH3_C"/>
</dbReference>
<evidence type="ECO:0000259" key="4">
    <source>
        <dbReference type="Pfam" id="PF23559"/>
    </source>
</evidence>
<dbReference type="InterPro" id="IPR042197">
    <property type="entry name" value="Apaf_helical"/>
</dbReference>
<dbReference type="Pfam" id="PF23559">
    <property type="entry name" value="WHD_DRP"/>
    <property type="match status" value="1"/>
</dbReference>
<dbReference type="AlphaFoldDB" id="A0A811QB97"/>
<dbReference type="SUPFAM" id="SSF52540">
    <property type="entry name" value="P-loop containing nucleoside triphosphate hydrolases"/>
    <property type="match status" value="1"/>
</dbReference>
<evidence type="ECO:0000256" key="1">
    <source>
        <dbReference type="ARBA" id="ARBA00022737"/>
    </source>
</evidence>
<keyword evidence="2" id="KW-0611">Plant defense</keyword>
<keyword evidence="8" id="KW-1185">Reference proteome</keyword>
<dbReference type="InterPro" id="IPR027417">
    <property type="entry name" value="P-loop_NTPase"/>
</dbReference>
<dbReference type="EMBL" id="CAJGYO010000009">
    <property type="protein sequence ID" value="CAD6253412.1"/>
    <property type="molecule type" value="Genomic_DNA"/>
</dbReference>
<dbReference type="GO" id="GO:0042742">
    <property type="term" value="P:defense response to bacterium"/>
    <property type="evidence" value="ECO:0007669"/>
    <property type="project" value="UniProtKB-ARBA"/>
</dbReference>
<dbReference type="Proteomes" id="UP000604825">
    <property type="component" value="Unassembled WGS sequence"/>
</dbReference>
<dbReference type="GO" id="GO:0009626">
    <property type="term" value="P:plant-type hypersensitive response"/>
    <property type="evidence" value="ECO:0007669"/>
    <property type="project" value="UniProtKB-ARBA"/>
</dbReference>
<dbReference type="PANTHER" id="PTHR23155">
    <property type="entry name" value="DISEASE RESISTANCE PROTEIN RP"/>
    <property type="match status" value="1"/>
</dbReference>
<dbReference type="Gene3D" id="1.10.8.430">
    <property type="entry name" value="Helical domain of apoptotic protease-activating factors"/>
    <property type="match status" value="1"/>
</dbReference>
<evidence type="ECO:0000313" key="7">
    <source>
        <dbReference type="EMBL" id="CAD6253412.1"/>
    </source>
</evidence>
<comment type="caution">
    <text evidence="7">The sequence shown here is derived from an EMBL/GenBank/DDBJ whole genome shotgun (WGS) entry which is preliminary data.</text>
</comment>
<keyword evidence="1" id="KW-0677">Repeat</keyword>